<dbReference type="OrthoDB" id="9883926at2"/>
<sequence length="162" mass="18647">MLKIDFHLRLGLWQVVKYGEQYFLEQGPKRWGLDPSTAVFVGSQCIGPIAHLPHPLKVRVRHGHLFPLTLDVVPSLYGWLEVMTSRAISVKRREGHIETFPLSRDQVLMGIDRPHPIAGDYVALYMTNGLEREIIGIRKVRSLSSTRHIILNRYSFRYSLDS</sequence>
<evidence type="ECO:0000313" key="2">
    <source>
        <dbReference type="Proteomes" id="UP000192660"/>
    </source>
</evidence>
<dbReference type="Proteomes" id="UP000192660">
    <property type="component" value="Unassembled WGS sequence"/>
</dbReference>
<dbReference type="EMBL" id="FWWY01000001">
    <property type="protein sequence ID" value="SMC06269.1"/>
    <property type="molecule type" value="Genomic_DNA"/>
</dbReference>
<reference evidence="2" key="1">
    <citation type="submission" date="2017-04" db="EMBL/GenBank/DDBJ databases">
        <authorList>
            <person name="Varghese N."/>
            <person name="Submissions S."/>
        </authorList>
    </citation>
    <scope>NUCLEOTIDE SEQUENCE [LARGE SCALE GENOMIC DNA]</scope>
    <source>
        <strain evidence="2">DSM 9293</strain>
    </source>
</reference>
<evidence type="ECO:0000313" key="1">
    <source>
        <dbReference type="EMBL" id="SMC06269.1"/>
    </source>
</evidence>
<protein>
    <submittedName>
        <fullName evidence="1">Uncharacterized protein</fullName>
    </submittedName>
</protein>
<proteinExistence type="predicted"/>
<dbReference type="RefSeq" id="WP_020373247.1">
    <property type="nucleotide sequence ID" value="NZ_FWWY01000001.1"/>
</dbReference>
<organism evidence="1 2">
    <name type="scientific">Sulfobacillus thermosulfidooxidans (strain DSM 9293 / VKM B-1269 / AT-1)</name>
    <dbReference type="NCBI Taxonomy" id="929705"/>
    <lineage>
        <taxon>Bacteria</taxon>
        <taxon>Bacillati</taxon>
        <taxon>Bacillota</taxon>
        <taxon>Clostridia</taxon>
        <taxon>Eubacteriales</taxon>
        <taxon>Clostridiales Family XVII. Incertae Sedis</taxon>
        <taxon>Sulfobacillus</taxon>
    </lineage>
</organism>
<dbReference type="AlphaFoldDB" id="A0A1W1WJD4"/>
<accession>A0A1W1WJD4</accession>
<keyword evidence="2" id="KW-1185">Reference proteome</keyword>
<name>A0A1W1WJD4_SULTA</name>
<gene>
    <name evidence="1" type="ORF">SAMN00768000_2723</name>
</gene>